<protein>
    <submittedName>
        <fullName evidence="2">Uncharacterized protein</fullName>
    </submittedName>
</protein>
<feature type="compositionally biased region" description="Basic and acidic residues" evidence="1">
    <location>
        <begin position="11"/>
        <end position="45"/>
    </location>
</feature>
<keyword evidence="3" id="KW-1185">Reference proteome</keyword>
<proteinExistence type="predicted"/>
<evidence type="ECO:0000313" key="3">
    <source>
        <dbReference type="Proteomes" id="UP001177670"/>
    </source>
</evidence>
<feature type="region of interest" description="Disordered" evidence="1">
    <location>
        <begin position="72"/>
        <end position="93"/>
    </location>
</feature>
<dbReference type="EMBL" id="JAHYIQ010000011">
    <property type="protein sequence ID" value="KAK1127961.1"/>
    <property type="molecule type" value="Genomic_DNA"/>
</dbReference>
<name>A0AA40KPI1_9HYME</name>
<sequence length="93" mass="10438">MGALSGQIRLRWNDGSRRNLDEAREARRGEPAMEARKPEEGDLQGECKARTDATTVINQMLVKPNTKIAQNRRPRIQNRKVAVSTHASSVLND</sequence>
<evidence type="ECO:0000313" key="2">
    <source>
        <dbReference type="EMBL" id="KAK1127961.1"/>
    </source>
</evidence>
<comment type="caution">
    <text evidence="2">The sequence shown here is derived from an EMBL/GenBank/DDBJ whole genome shotgun (WGS) entry which is preliminary data.</text>
</comment>
<organism evidence="2 3">
    <name type="scientific">Melipona bicolor</name>
    <dbReference type="NCBI Taxonomy" id="60889"/>
    <lineage>
        <taxon>Eukaryota</taxon>
        <taxon>Metazoa</taxon>
        <taxon>Ecdysozoa</taxon>
        <taxon>Arthropoda</taxon>
        <taxon>Hexapoda</taxon>
        <taxon>Insecta</taxon>
        <taxon>Pterygota</taxon>
        <taxon>Neoptera</taxon>
        <taxon>Endopterygota</taxon>
        <taxon>Hymenoptera</taxon>
        <taxon>Apocrita</taxon>
        <taxon>Aculeata</taxon>
        <taxon>Apoidea</taxon>
        <taxon>Anthophila</taxon>
        <taxon>Apidae</taxon>
        <taxon>Melipona</taxon>
    </lineage>
</organism>
<feature type="region of interest" description="Disordered" evidence="1">
    <location>
        <begin position="1"/>
        <end position="45"/>
    </location>
</feature>
<accession>A0AA40KPI1</accession>
<dbReference type="AlphaFoldDB" id="A0AA40KPI1"/>
<reference evidence="2" key="1">
    <citation type="submission" date="2021-10" db="EMBL/GenBank/DDBJ databases">
        <title>Melipona bicolor Genome sequencing and assembly.</title>
        <authorList>
            <person name="Araujo N.S."/>
            <person name="Arias M.C."/>
        </authorList>
    </citation>
    <scope>NUCLEOTIDE SEQUENCE</scope>
    <source>
        <strain evidence="2">USP_2M_L1-L4_2017</strain>
        <tissue evidence="2">Whole body</tissue>
    </source>
</reference>
<dbReference type="Proteomes" id="UP001177670">
    <property type="component" value="Unassembled WGS sequence"/>
</dbReference>
<gene>
    <name evidence="2" type="ORF">K0M31_003454</name>
</gene>
<evidence type="ECO:0000256" key="1">
    <source>
        <dbReference type="SAM" id="MobiDB-lite"/>
    </source>
</evidence>